<proteinExistence type="predicted"/>
<keyword evidence="2" id="KW-1185">Reference proteome</keyword>
<protein>
    <recommendedName>
        <fullName evidence="3">Polymer-forming cytoskeletal protein</fullName>
    </recommendedName>
</protein>
<dbReference type="Proteomes" id="UP000819052">
    <property type="component" value="Unassembled WGS sequence"/>
</dbReference>
<accession>A0ABX0MDD2</accession>
<dbReference type="RefSeq" id="WP_167075992.1">
    <property type="nucleotide sequence ID" value="NZ_VVIW01000003.1"/>
</dbReference>
<name>A0ABX0MDD2_9BURK</name>
<dbReference type="EMBL" id="VVIW01000003">
    <property type="protein sequence ID" value="NHZ40146.1"/>
    <property type="molecule type" value="Genomic_DNA"/>
</dbReference>
<organism evidence="1 2">
    <name type="scientific">Massilia aquatica</name>
    <dbReference type="NCBI Taxonomy" id="2609000"/>
    <lineage>
        <taxon>Bacteria</taxon>
        <taxon>Pseudomonadati</taxon>
        <taxon>Pseudomonadota</taxon>
        <taxon>Betaproteobacteria</taxon>
        <taxon>Burkholderiales</taxon>
        <taxon>Oxalobacteraceae</taxon>
        <taxon>Telluria group</taxon>
        <taxon>Massilia</taxon>
    </lineage>
</organism>
<gene>
    <name evidence="1" type="ORF">F1609_08230</name>
</gene>
<sequence>MQLISYDAFEDWASRQSPLLCERAFFNDAAAFDEEPVHFHQGDLETDTLMVAPVTVIDGNLTVRKIDYAYDTGLLVVSGNVVCQHLGRMNIDVVIGGELQAKTLCLNTLNDYSLFVGGDLHADFLSEHGAQVDVRGKIVCPTVLSLMNEIVAHGGVQGRFIHAVRGRNVGQVLIDAVLTPEGYLDEEKLEACVLGGASPLKS</sequence>
<reference evidence="1 2" key="1">
    <citation type="submission" date="2019-09" db="EMBL/GenBank/DDBJ databases">
        <title>Taxonomy of Antarctic Massilia spp.: description of Massilia rubra sp. nov., Massilia aquatica sp. nov., Massilia mucilaginosa sp. nov., Massilia frigida sp. nov. isolated from streams, lakes and regoliths.</title>
        <authorList>
            <person name="Holochova P."/>
            <person name="Sedlacek I."/>
            <person name="Kralova S."/>
            <person name="Maslanova I."/>
            <person name="Busse H.-J."/>
            <person name="Stankova E."/>
            <person name="Vrbovska V."/>
            <person name="Kovarovic V."/>
            <person name="Bartak M."/>
            <person name="Svec P."/>
            <person name="Pantucek R."/>
        </authorList>
    </citation>
    <scope>NUCLEOTIDE SEQUENCE [LARGE SCALE GENOMIC DNA]</scope>
    <source>
        <strain evidence="1 2">CCM 8693</strain>
    </source>
</reference>
<evidence type="ECO:0008006" key="3">
    <source>
        <dbReference type="Google" id="ProtNLM"/>
    </source>
</evidence>
<comment type="caution">
    <text evidence="1">The sequence shown here is derived from an EMBL/GenBank/DDBJ whole genome shotgun (WGS) entry which is preliminary data.</text>
</comment>
<evidence type="ECO:0000313" key="2">
    <source>
        <dbReference type="Proteomes" id="UP000819052"/>
    </source>
</evidence>
<evidence type="ECO:0000313" key="1">
    <source>
        <dbReference type="EMBL" id="NHZ40146.1"/>
    </source>
</evidence>